<evidence type="ECO:0000313" key="2">
    <source>
        <dbReference type="EMBL" id="CAG7722664.1"/>
    </source>
</evidence>
<comment type="caution">
    <text evidence="2">The sequence shown here is derived from an EMBL/GenBank/DDBJ whole genome shotgun (WGS) entry which is preliminary data.</text>
</comment>
<dbReference type="InterPro" id="IPR006616">
    <property type="entry name" value="DM9_repeat"/>
</dbReference>
<dbReference type="Pfam" id="PF11901">
    <property type="entry name" value="DM9"/>
    <property type="match status" value="1"/>
</dbReference>
<protein>
    <submittedName>
        <fullName evidence="2">Uncharacterized protein</fullName>
    </submittedName>
</protein>
<reference evidence="2" key="1">
    <citation type="submission" date="2021-06" db="EMBL/GenBank/DDBJ databases">
        <authorList>
            <person name="Hodson N. C."/>
            <person name="Mongue J. A."/>
            <person name="Jaron S. K."/>
        </authorList>
    </citation>
    <scope>NUCLEOTIDE SEQUENCE</scope>
</reference>
<dbReference type="Proteomes" id="UP000708208">
    <property type="component" value="Unassembled WGS sequence"/>
</dbReference>
<dbReference type="PANTHER" id="PTHR31649:SF1">
    <property type="entry name" value="FARNESOIC ACID O-METHYL TRANSFERASE DOMAIN-CONTAINING PROTEIN"/>
    <property type="match status" value="1"/>
</dbReference>
<evidence type="ECO:0000256" key="1">
    <source>
        <dbReference type="SAM" id="SignalP"/>
    </source>
</evidence>
<accession>A0A8J2KB58</accession>
<dbReference type="PANTHER" id="PTHR31649">
    <property type="entry name" value="AGAP009604-PA"/>
    <property type="match status" value="1"/>
</dbReference>
<dbReference type="AlphaFoldDB" id="A0A8J2KB58"/>
<dbReference type="EMBL" id="CAJVCH010091388">
    <property type="protein sequence ID" value="CAG7722664.1"/>
    <property type="molecule type" value="Genomic_DNA"/>
</dbReference>
<organism evidence="2 3">
    <name type="scientific">Allacma fusca</name>
    <dbReference type="NCBI Taxonomy" id="39272"/>
    <lineage>
        <taxon>Eukaryota</taxon>
        <taxon>Metazoa</taxon>
        <taxon>Ecdysozoa</taxon>
        <taxon>Arthropoda</taxon>
        <taxon>Hexapoda</taxon>
        <taxon>Collembola</taxon>
        <taxon>Symphypleona</taxon>
        <taxon>Sminthuridae</taxon>
        <taxon>Allacma</taxon>
    </lineage>
</organism>
<proteinExistence type="predicted"/>
<keyword evidence="1" id="KW-0732">Signal</keyword>
<evidence type="ECO:0000313" key="3">
    <source>
        <dbReference type="Proteomes" id="UP000708208"/>
    </source>
</evidence>
<feature type="signal peptide" evidence="1">
    <location>
        <begin position="1"/>
        <end position="19"/>
    </location>
</feature>
<gene>
    <name evidence="2" type="ORF">AFUS01_LOCUS11789</name>
</gene>
<name>A0A8J2KB58_9HEXA</name>
<keyword evidence="3" id="KW-1185">Reference proteome</keyword>
<feature type="chain" id="PRO_5035202753" evidence="1">
    <location>
        <begin position="20"/>
        <end position="452"/>
    </location>
</feature>
<sequence length="452" mass="50559">MQKLGALSYLLFCISYVQAALFCPLKWEPAGYGNVSNTGLPYGSVLVDQGLDNQAQAEYVGRVVHQSQWLFGRIRHYQDGHIHIGFDHQEFNYSMYQILTNPNNCRLSWMPSGYGAATPFAVSLESESAPNSWTPNINYQALSRGNIYYAGRIEVKEDASTKRLAGNINPTQFTISVGYHGEEKHQNTYDILTSIYPELVVDLSDFKFGITQADFAAMEENQAQAELIGQDNIVYDELKWNEVSMVKNLHMSLWFGGSDLQVSDISTTPGRQVKMTRTRDVIIDRELSIQGGVDTERSQIQVCSLALVLEDPQIPFTALGTFYEGSNSRGITVGTEQIVRILELNGRQNIRVQGDRVTAEEPQEEPQASTQILNDLPPSMAKSAPIGGRIIFKGFLNQGIPENCIETVVASLSKSTHKTCSDLSSCKERCQHRNNQEDCRMDIFLHCVCKFL</sequence>